<evidence type="ECO:0000313" key="2">
    <source>
        <dbReference type="Proteomes" id="UP000327194"/>
    </source>
</evidence>
<proteinExistence type="predicted"/>
<dbReference type="KEGG" id="lfv:LF543_02510"/>
<dbReference type="RefSeq" id="WP_010021677.1">
    <property type="nucleotide sequence ID" value="NZ_AZDS01000001.1"/>
</dbReference>
<sequence length="85" mass="10139">MIEDTINKAILHVANSVEENTKNKQAIFDQRELAKYLDTNTNTLKKYYIYEPDFPVIKQGDKLVYPRKKVDEWIDDHTQTYEDIM</sequence>
<evidence type="ECO:0008006" key="3">
    <source>
        <dbReference type="Google" id="ProtNLM"/>
    </source>
</evidence>
<dbReference type="InterPro" id="IPR009061">
    <property type="entry name" value="DNA-bd_dom_put_sf"/>
</dbReference>
<dbReference type="EMBL" id="CP045562">
    <property type="protein sequence ID" value="QFX92493.1"/>
    <property type="molecule type" value="Genomic_DNA"/>
</dbReference>
<gene>
    <name evidence="1" type="ORF">LF543_02510</name>
</gene>
<protein>
    <recommendedName>
        <fullName evidence="3">Helix-turn-helix domain-containing protein</fullName>
    </recommendedName>
</protein>
<reference evidence="1 2" key="1">
    <citation type="submission" date="2019-10" db="EMBL/GenBank/DDBJ databases">
        <title>Genome sequencing of Lactobacillus fructivorans.</title>
        <authorList>
            <person name="Kim K."/>
        </authorList>
    </citation>
    <scope>NUCLEOTIDE SEQUENCE [LARGE SCALE GENOMIC DNA]</scope>
    <source>
        <strain evidence="1 2">LF543</strain>
    </source>
</reference>
<dbReference type="SUPFAM" id="SSF46955">
    <property type="entry name" value="Putative DNA-binding domain"/>
    <property type="match status" value="1"/>
</dbReference>
<accession>A0AAE6P194</accession>
<evidence type="ECO:0000313" key="1">
    <source>
        <dbReference type="EMBL" id="QFX92493.1"/>
    </source>
</evidence>
<dbReference type="AlphaFoldDB" id="A0AAE6P194"/>
<name>A0AAE6P194_9LACO</name>
<dbReference type="Proteomes" id="UP000327194">
    <property type="component" value="Chromosome"/>
</dbReference>
<organism evidence="1 2">
    <name type="scientific">Fructilactobacillus fructivorans</name>
    <dbReference type="NCBI Taxonomy" id="1614"/>
    <lineage>
        <taxon>Bacteria</taxon>
        <taxon>Bacillati</taxon>
        <taxon>Bacillota</taxon>
        <taxon>Bacilli</taxon>
        <taxon>Lactobacillales</taxon>
        <taxon>Lactobacillaceae</taxon>
        <taxon>Fructilactobacillus</taxon>
    </lineage>
</organism>